<dbReference type="InterPro" id="IPR016032">
    <property type="entry name" value="Sig_transdc_resp-reg_C-effctor"/>
</dbReference>
<dbReference type="SUPFAM" id="SSF52172">
    <property type="entry name" value="CheY-like"/>
    <property type="match status" value="1"/>
</dbReference>
<dbReference type="PRINTS" id="PR00038">
    <property type="entry name" value="HTHLUXR"/>
</dbReference>
<evidence type="ECO:0000313" key="7">
    <source>
        <dbReference type="Proteomes" id="UP000278632"/>
    </source>
</evidence>
<dbReference type="CDD" id="cd06170">
    <property type="entry name" value="LuxR_C_like"/>
    <property type="match status" value="1"/>
</dbReference>
<evidence type="ECO:0000256" key="1">
    <source>
        <dbReference type="ARBA" id="ARBA00022553"/>
    </source>
</evidence>
<dbReference type="PROSITE" id="PS50110">
    <property type="entry name" value="RESPONSE_REGULATORY"/>
    <property type="match status" value="1"/>
</dbReference>
<dbReference type="InterPro" id="IPR001789">
    <property type="entry name" value="Sig_transdc_resp-reg_receiver"/>
</dbReference>
<dbReference type="SMART" id="SM00421">
    <property type="entry name" value="HTH_LUXR"/>
    <property type="match status" value="1"/>
</dbReference>
<dbReference type="CDD" id="cd17535">
    <property type="entry name" value="REC_NarL-like"/>
    <property type="match status" value="1"/>
</dbReference>
<comment type="caution">
    <text evidence="6">The sequence shown here is derived from an EMBL/GenBank/DDBJ whole genome shotgun (WGS) entry which is preliminary data.</text>
</comment>
<sequence>MIDGSRANGRSIRVVVVDDDAFVAASLATILSAEPDVDVVACGENGEDAVRLYDAHEPDVLLMDIQMPGTDGLAAAERILNARPSARIVFLTTFSDDEYIVRALRLGARGYLIKQEVATIAPALRSVMFGQNVLGEEVVGRVGKLMGGCPSAAGSRGVCDDGLLTEREQAVVSLVAEGLDNKEIAAQLYLSDGTVRNHISTILQKLGCKNRTQLAVWYYRGA</sequence>
<evidence type="ECO:0000313" key="6">
    <source>
        <dbReference type="EMBL" id="RNL49014.1"/>
    </source>
</evidence>
<dbReference type="AlphaFoldDB" id="A0A3N0BKP5"/>
<dbReference type="SUPFAM" id="SSF46894">
    <property type="entry name" value="C-terminal effector domain of the bipartite response regulators"/>
    <property type="match status" value="1"/>
</dbReference>
<dbReference type="GO" id="GO:0000160">
    <property type="term" value="P:phosphorelay signal transduction system"/>
    <property type="evidence" value="ECO:0007669"/>
    <property type="project" value="InterPro"/>
</dbReference>
<evidence type="ECO:0000259" key="5">
    <source>
        <dbReference type="PROSITE" id="PS50110"/>
    </source>
</evidence>
<dbReference type="InterPro" id="IPR058245">
    <property type="entry name" value="NreC/VraR/RcsB-like_REC"/>
</dbReference>
<dbReference type="Proteomes" id="UP000278632">
    <property type="component" value="Unassembled WGS sequence"/>
</dbReference>
<dbReference type="GO" id="GO:0003677">
    <property type="term" value="F:DNA binding"/>
    <property type="evidence" value="ECO:0007669"/>
    <property type="project" value="UniProtKB-KW"/>
</dbReference>
<dbReference type="RefSeq" id="WP_123191095.1">
    <property type="nucleotide sequence ID" value="NZ_QICD01000001.1"/>
</dbReference>
<protein>
    <submittedName>
        <fullName evidence="6">DNA-binding response regulator</fullName>
    </submittedName>
</protein>
<dbReference type="InterPro" id="IPR011006">
    <property type="entry name" value="CheY-like_superfamily"/>
</dbReference>
<dbReference type="InterPro" id="IPR000792">
    <property type="entry name" value="Tscrpt_reg_LuxR_C"/>
</dbReference>
<keyword evidence="1 3" id="KW-0597">Phosphoprotein</keyword>
<dbReference type="OrthoDB" id="9808843at2"/>
<gene>
    <name evidence="6" type="ORF">DMP08_00710</name>
</gene>
<dbReference type="PROSITE" id="PS50043">
    <property type="entry name" value="HTH_LUXR_2"/>
    <property type="match status" value="1"/>
</dbReference>
<keyword evidence="7" id="KW-1185">Reference proteome</keyword>
<evidence type="ECO:0000256" key="2">
    <source>
        <dbReference type="ARBA" id="ARBA00023125"/>
    </source>
</evidence>
<dbReference type="EMBL" id="QICD01000001">
    <property type="protein sequence ID" value="RNL49014.1"/>
    <property type="molecule type" value="Genomic_DNA"/>
</dbReference>
<dbReference type="Pfam" id="PF00072">
    <property type="entry name" value="Response_reg"/>
    <property type="match status" value="1"/>
</dbReference>
<proteinExistence type="predicted"/>
<organism evidence="6 7">
    <name type="scientific">Paraeggerthella hongkongensis</name>
    <dbReference type="NCBI Taxonomy" id="230658"/>
    <lineage>
        <taxon>Bacteria</taxon>
        <taxon>Bacillati</taxon>
        <taxon>Actinomycetota</taxon>
        <taxon>Coriobacteriia</taxon>
        <taxon>Eggerthellales</taxon>
        <taxon>Eggerthellaceae</taxon>
        <taxon>Paraeggerthella</taxon>
    </lineage>
</organism>
<feature type="modified residue" description="4-aspartylphosphate" evidence="3">
    <location>
        <position position="64"/>
    </location>
</feature>
<reference evidence="7" key="1">
    <citation type="submission" date="2018-05" db="EMBL/GenBank/DDBJ databases">
        <title>Genome Sequencing of selected type strains of the family Eggerthellaceae.</title>
        <authorList>
            <person name="Danylec N."/>
            <person name="Stoll D.A."/>
            <person name="Doetsch A."/>
            <person name="Huch M."/>
        </authorList>
    </citation>
    <scope>NUCLEOTIDE SEQUENCE [LARGE SCALE GENOMIC DNA]</scope>
    <source>
        <strain evidence="7">DSM 16106</strain>
    </source>
</reference>
<feature type="domain" description="Response regulatory" evidence="5">
    <location>
        <begin position="13"/>
        <end position="129"/>
    </location>
</feature>
<name>A0A3N0BKP5_9ACTN</name>
<dbReference type="GO" id="GO:0006355">
    <property type="term" value="P:regulation of DNA-templated transcription"/>
    <property type="evidence" value="ECO:0007669"/>
    <property type="project" value="InterPro"/>
</dbReference>
<dbReference type="InterPro" id="IPR039420">
    <property type="entry name" value="WalR-like"/>
</dbReference>
<accession>A0A3N0BKP5</accession>
<dbReference type="PANTHER" id="PTHR43214:SF43">
    <property type="entry name" value="TWO-COMPONENT RESPONSE REGULATOR"/>
    <property type="match status" value="1"/>
</dbReference>
<dbReference type="Gene3D" id="3.40.50.2300">
    <property type="match status" value="1"/>
</dbReference>
<evidence type="ECO:0000259" key="4">
    <source>
        <dbReference type="PROSITE" id="PS50043"/>
    </source>
</evidence>
<evidence type="ECO:0000256" key="3">
    <source>
        <dbReference type="PROSITE-ProRule" id="PRU00169"/>
    </source>
</evidence>
<dbReference type="PANTHER" id="PTHR43214">
    <property type="entry name" value="TWO-COMPONENT RESPONSE REGULATOR"/>
    <property type="match status" value="1"/>
</dbReference>
<dbReference type="SMART" id="SM00448">
    <property type="entry name" value="REC"/>
    <property type="match status" value="1"/>
</dbReference>
<feature type="domain" description="HTH luxR-type" evidence="4">
    <location>
        <begin position="157"/>
        <end position="222"/>
    </location>
</feature>
<keyword evidence="2 6" id="KW-0238">DNA-binding</keyword>
<dbReference type="Pfam" id="PF00196">
    <property type="entry name" value="GerE"/>
    <property type="match status" value="1"/>
</dbReference>